<dbReference type="AlphaFoldDB" id="A0A3L8D4V4"/>
<dbReference type="Gene3D" id="3.40.50.300">
    <property type="entry name" value="P-loop containing nucleotide triphosphate hydrolases"/>
    <property type="match status" value="1"/>
</dbReference>
<proteinExistence type="inferred from homology"/>
<reference evidence="12 13" key="1">
    <citation type="journal article" date="2018" name="Genome Res.">
        <title>The genomic architecture and molecular evolution of ant odorant receptors.</title>
        <authorList>
            <person name="McKenzie S.K."/>
            <person name="Kronauer D.J.C."/>
        </authorList>
    </citation>
    <scope>NUCLEOTIDE SEQUENCE [LARGE SCALE GENOMIC DNA]</scope>
    <source>
        <strain evidence="12">Clonal line C1</strain>
    </source>
</reference>
<dbReference type="GO" id="GO:0005789">
    <property type="term" value="C:endoplasmic reticulum membrane"/>
    <property type="evidence" value="ECO:0007669"/>
    <property type="project" value="UniProtKB-SubCell"/>
</dbReference>
<protein>
    <recommendedName>
        <fullName evidence="3">Signal recognition particle receptor subunit beta</fullName>
    </recommendedName>
</protein>
<keyword evidence="5" id="KW-0547">Nucleotide-binding</keyword>
<organism evidence="12 13">
    <name type="scientific">Ooceraea biroi</name>
    <name type="common">Clonal raider ant</name>
    <name type="synonym">Cerapachys biroi</name>
    <dbReference type="NCBI Taxonomy" id="2015173"/>
    <lineage>
        <taxon>Eukaryota</taxon>
        <taxon>Metazoa</taxon>
        <taxon>Ecdysozoa</taxon>
        <taxon>Arthropoda</taxon>
        <taxon>Hexapoda</taxon>
        <taxon>Insecta</taxon>
        <taxon>Pterygota</taxon>
        <taxon>Neoptera</taxon>
        <taxon>Endopterygota</taxon>
        <taxon>Hymenoptera</taxon>
        <taxon>Apocrita</taxon>
        <taxon>Aculeata</taxon>
        <taxon>Formicoidea</taxon>
        <taxon>Formicidae</taxon>
        <taxon>Dorylinae</taxon>
        <taxon>Ooceraea</taxon>
    </lineage>
</organism>
<feature type="compositionally biased region" description="Low complexity" evidence="11">
    <location>
        <begin position="205"/>
        <end position="223"/>
    </location>
</feature>
<evidence type="ECO:0000256" key="6">
    <source>
        <dbReference type="ARBA" id="ARBA00022824"/>
    </source>
</evidence>
<sequence>MRSRLRNALKRVADPSNRIQKSSLKESARIFKKQCTAKWETKVAILYLAPDCLGKKDTYRVSASTDNIPEPQLFTHSIINTHPVDKMLKMECIEEPLSETQLSSTMKLEDMTDYDRVAATLEQLVEDYGGKLVRQTGVISYEYTLPANQTATPTIVPDNPQISNVTQQKENSAPIKLESDNISEPQENVQLESEPCAGANLEPVTQTQGTTTTTTSSVASTNTQTQQKENYVYNKSGRKIGRVIYVRRSDTRQVIDEAKKNQSSDGESTFNRMEDDLFARSFPSLMVVVRPSIRDKYIRSQVAHTERRALDDKVKNMLGFSAAKFTEWLFEQGLVKSRQYCSHHSTKSEKVNLKLEMYSVRGTFPYSGGYVWSSNCCPDRYVSVFSGSVFQEAPYMPTVLLKLIYHWACQTDVQNVISWVNVSNIYLQNFYANLRSICTAAVWDKSRKMGGKNSEIQVGVIKLRTMLTMPSGHTRQVQIEVLAVLDPVTSDIRLRACDPMQGGDRLVRRRFHNILRPLKEWVHTDSKIMTDFTVDKRALNDLGYNHVVQSAFAGQNSKNMNNFHMEFLRKSVWAMFQKTMLSLLGRHMIQQFLDELIWRETYGGTSKRAFDNIIRHIAEQTKFDLNNNLINRLAKIASNPFHDWSYTMTHSAGDILEKRGRKRIYPATNLGQDPKKIILEPKDNTEKEEEEGAFDETLGHDSTCFDIDSPCEKRSKTVKCQPCLEYLYNLLSDVQRNVPVLILCNKQDQTVAKGCAVTRTMLEKEMNLLRMTKTSQLEGTDASSTNVFLGKQEKDLEFSHFDSQNRTRLIRILKHRPISKNLTTAQQT</sequence>
<evidence type="ECO:0000313" key="12">
    <source>
        <dbReference type="EMBL" id="RLU15254.1"/>
    </source>
</evidence>
<evidence type="ECO:0000256" key="10">
    <source>
        <dbReference type="ARBA" id="ARBA00023170"/>
    </source>
</evidence>
<keyword evidence="9" id="KW-0472">Membrane</keyword>
<feature type="region of interest" description="Disordered" evidence="11">
    <location>
        <begin position="200"/>
        <end position="223"/>
    </location>
</feature>
<evidence type="ECO:0000256" key="8">
    <source>
        <dbReference type="ARBA" id="ARBA00023134"/>
    </source>
</evidence>
<dbReference type="Proteomes" id="UP000279307">
    <property type="component" value="Chromosome 13"/>
</dbReference>
<evidence type="ECO:0000256" key="2">
    <source>
        <dbReference type="ARBA" id="ARBA00005619"/>
    </source>
</evidence>
<evidence type="ECO:0000256" key="9">
    <source>
        <dbReference type="ARBA" id="ARBA00023136"/>
    </source>
</evidence>
<name>A0A3L8D4V4_OOCBI</name>
<dbReference type="Pfam" id="PF09439">
    <property type="entry name" value="SRPRB"/>
    <property type="match status" value="1"/>
</dbReference>
<evidence type="ECO:0000256" key="5">
    <source>
        <dbReference type="ARBA" id="ARBA00022741"/>
    </source>
</evidence>
<comment type="similarity">
    <text evidence="2">Belongs to the SRP receptor beta subunit family.</text>
</comment>
<dbReference type="GO" id="GO:0005525">
    <property type="term" value="F:GTP binding"/>
    <property type="evidence" value="ECO:0007669"/>
    <property type="project" value="UniProtKB-KW"/>
</dbReference>
<evidence type="ECO:0000256" key="4">
    <source>
        <dbReference type="ARBA" id="ARBA00022692"/>
    </source>
</evidence>
<dbReference type="EMBL" id="QOIP01000013">
    <property type="protein sequence ID" value="RLU15254.1"/>
    <property type="molecule type" value="Genomic_DNA"/>
</dbReference>
<evidence type="ECO:0000256" key="1">
    <source>
        <dbReference type="ARBA" id="ARBA00004389"/>
    </source>
</evidence>
<evidence type="ECO:0000256" key="11">
    <source>
        <dbReference type="SAM" id="MobiDB-lite"/>
    </source>
</evidence>
<evidence type="ECO:0000313" key="13">
    <source>
        <dbReference type="Proteomes" id="UP000279307"/>
    </source>
</evidence>
<keyword evidence="8" id="KW-0342">GTP-binding</keyword>
<keyword evidence="4" id="KW-0812">Transmembrane</keyword>
<dbReference type="InterPro" id="IPR027417">
    <property type="entry name" value="P-loop_NTPase"/>
</dbReference>
<keyword evidence="10" id="KW-0675">Receptor</keyword>
<evidence type="ECO:0000256" key="3">
    <source>
        <dbReference type="ARBA" id="ARBA00020256"/>
    </source>
</evidence>
<keyword evidence="6" id="KW-0256">Endoplasmic reticulum</keyword>
<accession>A0A3L8D4V4</accession>
<comment type="subcellular location">
    <subcellularLocation>
        <location evidence="1">Endoplasmic reticulum membrane</location>
        <topology evidence="1">Single-pass membrane protein</topology>
    </subcellularLocation>
</comment>
<gene>
    <name evidence="12" type="ORF">DMN91_012248</name>
</gene>
<dbReference type="InterPro" id="IPR019009">
    <property type="entry name" value="SRP_receptor_beta_su"/>
</dbReference>
<comment type="caution">
    <text evidence="12">The sequence shown here is derived from an EMBL/GenBank/DDBJ whole genome shotgun (WGS) entry which is preliminary data.</text>
</comment>
<dbReference type="OrthoDB" id="7640269at2759"/>
<keyword evidence="7" id="KW-1133">Transmembrane helix</keyword>
<evidence type="ECO:0000256" key="7">
    <source>
        <dbReference type="ARBA" id="ARBA00022989"/>
    </source>
</evidence>